<proteinExistence type="predicted"/>
<evidence type="ECO:0000313" key="1">
    <source>
        <dbReference type="Proteomes" id="UP000887576"/>
    </source>
</evidence>
<accession>A0AC34Q163</accession>
<dbReference type="Proteomes" id="UP000887576">
    <property type="component" value="Unplaced"/>
</dbReference>
<sequence length="371" mass="43026">MKICSIHRDPYSVDFVFLEEKTASELRSVVTQLCKTKNAQILMVEWINDKQVVFITEAGLELYSVNARRKVIQFCRNSDVNTQWIVYYPPSQLLICASGITSAVMNPFVIQNGLIHKLNKFEVDFGCSGIKSKLSDKDVMIASIYQKLYLLVLKFDNLGLTKQVNLYEILSDISKQVEISHVLHLNLDENVGLHVIDNLVIVHHRRSAKSQIFDIKLKQSGVTRHYPAVSTPIKVAEKFELIYKEKLFSVFPWYLLIPFQVVDPKEGIFSNLTLILDNVWNFFDDKLLLLRFVMNRTNCEEFMMKVVQKFIFNRELSLKKIAETLQEIYLPEKLNNQESLLSKVDSNKFKLIPEPYSQMKVDQTSIVRSIF</sequence>
<reference evidence="2" key="1">
    <citation type="submission" date="2022-11" db="UniProtKB">
        <authorList>
            <consortium name="WormBaseParasite"/>
        </authorList>
    </citation>
    <scope>IDENTIFICATION</scope>
</reference>
<protein>
    <submittedName>
        <fullName evidence="2">Uncharacterized protein</fullName>
    </submittedName>
</protein>
<dbReference type="WBParaSite" id="JU765_v2.g11979.t1">
    <property type="protein sequence ID" value="JU765_v2.g11979.t1"/>
    <property type="gene ID" value="JU765_v2.g11979"/>
</dbReference>
<name>A0AC34Q163_9BILA</name>
<organism evidence="1 2">
    <name type="scientific">Panagrolaimus sp. JU765</name>
    <dbReference type="NCBI Taxonomy" id="591449"/>
    <lineage>
        <taxon>Eukaryota</taxon>
        <taxon>Metazoa</taxon>
        <taxon>Ecdysozoa</taxon>
        <taxon>Nematoda</taxon>
        <taxon>Chromadorea</taxon>
        <taxon>Rhabditida</taxon>
        <taxon>Tylenchina</taxon>
        <taxon>Panagrolaimomorpha</taxon>
        <taxon>Panagrolaimoidea</taxon>
        <taxon>Panagrolaimidae</taxon>
        <taxon>Panagrolaimus</taxon>
    </lineage>
</organism>
<evidence type="ECO:0000313" key="2">
    <source>
        <dbReference type="WBParaSite" id="JU765_v2.g11979.t1"/>
    </source>
</evidence>